<feature type="compositionally biased region" description="Acidic residues" evidence="6">
    <location>
        <begin position="1"/>
        <end position="10"/>
    </location>
</feature>
<dbReference type="GO" id="GO:0016192">
    <property type="term" value="P:vesicle-mediated transport"/>
    <property type="evidence" value="ECO:0007669"/>
    <property type="project" value="TreeGrafter"/>
</dbReference>
<comment type="caution">
    <text evidence="9">The sequence shown here is derived from an EMBL/GenBank/DDBJ whole genome shotgun (WGS) entry which is preliminary data.</text>
</comment>
<dbReference type="PROSITE" id="PS51776">
    <property type="entry name" value="RH1"/>
    <property type="match status" value="1"/>
</dbReference>
<feature type="compositionally biased region" description="Polar residues" evidence="6">
    <location>
        <begin position="497"/>
        <end position="511"/>
    </location>
</feature>
<evidence type="ECO:0000259" key="8">
    <source>
        <dbReference type="PROSITE" id="PS51777"/>
    </source>
</evidence>
<dbReference type="Pfam" id="PF16471">
    <property type="entry name" value="JIP_LZII"/>
    <property type="match status" value="1"/>
</dbReference>
<dbReference type="InterPro" id="IPR015943">
    <property type="entry name" value="WD40/YVTN_repeat-like_dom_sf"/>
</dbReference>
<dbReference type="GO" id="GO:0019894">
    <property type="term" value="F:kinesin binding"/>
    <property type="evidence" value="ECO:0007669"/>
    <property type="project" value="TreeGrafter"/>
</dbReference>
<feature type="domain" description="RH1" evidence="7">
    <location>
        <begin position="7"/>
        <end position="95"/>
    </location>
</feature>
<keyword evidence="3" id="KW-0963">Cytoplasm</keyword>
<reference evidence="9 10" key="1">
    <citation type="journal article" date="2012" name="Genome Biol.">
        <title>Sequencing three crocodilian genomes to illuminate the evolution of archosaurs and amniotes.</title>
        <authorList>
            <person name="St John J.A."/>
            <person name="Braun E.L."/>
            <person name="Isberg S.R."/>
            <person name="Miles L.G."/>
            <person name="Chong A.Y."/>
            <person name="Gongora J."/>
            <person name="Dalzell P."/>
            <person name="Moran C."/>
            <person name="Bed'hom B."/>
            <person name="Abzhanov A."/>
            <person name="Burgess S.C."/>
            <person name="Cooksey A.M."/>
            <person name="Castoe T.A."/>
            <person name="Crawford N.G."/>
            <person name="Densmore L.D."/>
            <person name="Drew J.C."/>
            <person name="Edwards S.V."/>
            <person name="Faircloth B.C."/>
            <person name="Fujita M.K."/>
            <person name="Greenwold M.J."/>
            <person name="Hoffmann F.G."/>
            <person name="Howard J.M."/>
            <person name="Iguchi T."/>
            <person name="Janes D.E."/>
            <person name="Khan S.Y."/>
            <person name="Kohno S."/>
            <person name="de Koning A.J."/>
            <person name="Lance S.L."/>
            <person name="McCarthy F.M."/>
            <person name="McCormack J.E."/>
            <person name="Merchant M.E."/>
            <person name="Peterson D.G."/>
            <person name="Pollock D.D."/>
            <person name="Pourmand N."/>
            <person name="Raney B.J."/>
            <person name="Roessler K.A."/>
            <person name="Sanford J.R."/>
            <person name="Sawyer R.H."/>
            <person name="Schmidt C.J."/>
            <person name="Triplett E.W."/>
            <person name="Tuberville T.D."/>
            <person name="Venegas-Anaya M."/>
            <person name="Howard J.T."/>
            <person name="Jarvis E.D."/>
            <person name="Guillette L.J.Jr."/>
            <person name="Glenn T.C."/>
            <person name="Green R.E."/>
            <person name="Ray D.A."/>
        </authorList>
    </citation>
    <scope>NUCLEOTIDE SEQUENCE [LARGE SCALE GENOMIC DNA]</scope>
    <source>
        <strain evidence="9">KSC_2009_1</strain>
    </source>
</reference>
<accession>A0A151MG61</accession>
<evidence type="ECO:0000256" key="6">
    <source>
        <dbReference type="SAM" id="MobiDB-lite"/>
    </source>
</evidence>
<dbReference type="GO" id="GO:0005737">
    <property type="term" value="C:cytoplasm"/>
    <property type="evidence" value="ECO:0007669"/>
    <property type="project" value="UniProtKB-SubCell"/>
</dbReference>
<dbReference type="GO" id="GO:0008432">
    <property type="term" value="F:JUN kinase binding"/>
    <property type="evidence" value="ECO:0007669"/>
    <property type="project" value="TreeGrafter"/>
</dbReference>
<feature type="domain" description="RH2" evidence="8">
    <location>
        <begin position="417"/>
        <end position="486"/>
    </location>
</feature>
<proteinExistence type="inferred from homology"/>
<dbReference type="PANTHER" id="PTHR13886">
    <property type="entry name" value="JNK/SAPK-ASSOCIATED PROTEIN"/>
    <property type="match status" value="1"/>
</dbReference>
<sequence length="1042" mass="114345">MEALEEEFGGEGEQGTSGADEGLVGALAAGLYGELERLVGAYGPAVVAGLLPQLVAALEGLEQAGRQLQDQDHALAALHEDQARLLSQYERERAGRARAEERYMELEDAVEQEQKGHRAVLTLLEGQSRLLEGKARAYADQVASLEEQKAALLKELSALGQTHSKVVKSYKELRAQKLPLPRPSVPQPSSIPEPPQPAPSLLEPRCPQPYAFCKGSVEDPDTTLPPVSIETPEDGQRCPRNSRPLSQELPLLEGNGHLELCQHTELDEIVRSTPELKPQPELLSSTSDPMPPEDLERNTTSLFAEVSGLGLELIEALDDGADLQGDAIQALIKENANLREVRHELEVARRHLVARVEELSAERETLRGECDTASRTLGRCQARLDETEAALARLRQELEETKKQNNDAEAEAPASQRKRFTRAEMARVLTERNLYKERFMELQEAVRRTELLRASRKVQAAQMKKSSFWKIFDRLFSPGDSPEQAPVQATMLGRSGPRSSTTIDPRWNSGQTPTVVRYVSCSASPTNSVESPSLSPQQQKRDLYRQIRTHIWREHGRAQVHGWSLPHPHQGTNETSGSNKDVPRLLQLRLLDQKDPSTKLWCAASAGVLGPDVSDSAVPASLVWVCSGTPSASEVMVLDVTRPNHVLDQFVLPHAHVVCAAWLPGYQVSMEQSTELSPEILDDPLAPRSPEEEEVEEGIADTGIARTAATMWLGTQEGSIFVYSAVSNWRQCLSKVQLKDAVHSIVHAQGHVVAALGDGTLAIFHRNDAQCWDLAHPHLLDLGRPHQSICCALAVGVRIWCGYRNCIHVVEPRGARIKRSFVVTSRPESQVRHMVLAGAGVWVSVQLDPILRLFHAGTGQPLQEVDLEPLIHGIFGPTTLGFSLQVSALGAFAQRLWVGTASGTILTLPFAPEFTGDSEAAIAPGSQPSPLPASAQYCAMEQAQASYHGHRDAVRFLICVPGSTKSLQKGEGPSSPSALVLSGGEGYINLRIGDDSDEQFGDLLVPNPRLRRSERSHLIIWQQPQWLVPEATSWTQANWEPH</sequence>
<dbReference type="STRING" id="8496.A0A151MG61"/>
<dbReference type="Gene3D" id="1.20.5.1000">
    <property type="entry name" value="arf6 gtpase in complex with a specific effector, jip4"/>
    <property type="match status" value="1"/>
</dbReference>
<keyword evidence="10" id="KW-1185">Reference proteome</keyword>
<dbReference type="eggNOG" id="KOG2077">
    <property type="taxonomic scope" value="Eukaryota"/>
</dbReference>
<dbReference type="GO" id="GO:0030159">
    <property type="term" value="F:signaling receptor complex adaptor activity"/>
    <property type="evidence" value="ECO:0007669"/>
    <property type="project" value="TreeGrafter"/>
</dbReference>
<dbReference type="Gene3D" id="2.130.10.10">
    <property type="entry name" value="YVTN repeat-like/Quinoprotein amine dehydrogenase"/>
    <property type="match status" value="1"/>
</dbReference>
<evidence type="ECO:0000313" key="10">
    <source>
        <dbReference type="Proteomes" id="UP000050525"/>
    </source>
</evidence>
<comment type="subcellular location">
    <subcellularLocation>
        <location evidence="1">Cytoplasm</location>
    </subcellularLocation>
</comment>
<keyword evidence="4 5" id="KW-0175">Coiled coil</keyword>
<evidence type="ECO:0000256" key="5">
    <source>
        <dbReference type="SAM" id="Coils"/>
    </source>
</evidence>
<keyword evidence="9" id="KW-0812">Transmembrane</keyword>
<dbReference type="EMBL" id="AKHW03006198">
    <property type="protein sequence ID" value="KYO23522.1"/>
    <property type="molecule type" value="Genomic_DNA"/>
</dbReference>
<dbReference type="Pfam" id="PF19056">
    <property type="entry name" value="WD40_2"/>
    <property type="match status" value="1"/>
</dbReference>
<evidence type="ECO:0000256" key="1">
    <source>
        <dbReference type="ARBA" id="ARBA00004496"/>
    </source>
</evidence>
<dbReference type="InterPro" id="IPR032486">
    <property type="entry name" value="JIP_LZII"/>
</dbReference>
<feature type="region of interest" description="Disordered" evidence="6">
    <location>
        <begin position="1"/>
        <end position="20"/>
    </location>
</feature>
<dbReference type="GO" id="GO:0005078">
    <property type="term" value="F:MAP-kinase scaffold activity"/>
    <property type="evidence" value="ECO:0007669"/>
    <property type="project" value="InterPro"/>
</dbReference>
<keyword evidence="9" id="KW-0472">Membrane</keyword>
<evidence type="ECO:0000259" key="7">
    <source>
        <dbReference type="PROSITE" id="PS51776"/>
    </source>
</evidence>
<dbReference type="InterPro" id="IPR039911">
    <property type="entry name" value="JIP3/JIP4"/>
</dbReference>
<dbReference type="AlphaFoldDB" id="A0A151MG61"/>
<evidence type="ECO:0000256" key="4">
    <source>
        <dbReference type="ARBA" id="ARBA00023054"/>
    </source>
</evidence>
<evidence type="ECO:0000256" key="3">
    <source>
        <dbReference type="ARBA" id="ARBA00022490"/>
    </source>
</evidence>
<feature type="coiled-coil region" evidence="5">
    <location>
        <begin position="89"/>
        <end position="162"/>
    </location>
</feature>
<feature type="region of interest" description="Disordered" evidence="6">
    <location>
        <begin position="177"/>
        <end position="246"/>
    </location>
</feature>
<dbReference type="SUPFAM" id="SSF50998">
    <property type="entry name" value="Quinoprotein alcohol dehydrogenase-like"/>
    <property type="match status" value="1"/>
</dbReference>
<comment type="similarity">
    <text evidence="2">Belongs to the JIP scaffold family.</text>
</comment>
<evidence type="ECO:0000313" key="9">
    <source>
        <dbReference type="EMBL" id="KYO23522.1"/>
    </source>
</evidence>
<dbReference type="PROSITE" id="PS51777">
    <property type="entry name" value="RH2"/>
    <property type="match status" value="1"/>
</dbReference>
<evidence type="ECO:0000256" key="2">
    <source>
        <dbReference type="ARBA" id="ARBA00009866"/>
    </source>
</evidence>
<feature type="coiled-coil region" evidence="5">
    <location>
        <begin position="328"/>
        <end position="418"/>
    </location>
</feature>
<organism evidence="9 10">
    <name type="scientific">Alligator mississippiensis</name>
    <name type="common">American alligator</name>
    <dbReference type="NCBI Taxonomy" id="8496"/>
    <lineage>
        <taxon>Eukaryota</taxon>
        <taxon>Metazoa</taxon>
        <taxon>Chordata</taxon>
        <taxon>Craniata</taxon>
        <taxon>Vertebrata</taxon>
        <taxon>Euteleostomi</taxon>
        <taxon>Archelosauria</taxon>
        <taxon>Archosauria</taxon>
        <taxon>Crocodylia</taxon>
        <taxon>Alligatoridae</taxon>
        <taxon>Alligatorinae</taxon>
        <taxon>Alligator</taxon>
    </lineage>
</organism>
<dbReference type="InterPro" id="IPR034744">
    <property type="entry name" value="RH2"/>
</dbReference>
<gene>
    <name evidence="9" type="primary">TMEM190</name>
    <name evidence="9" type="ORF">Y1Q_0010090</name>
</gene>
<feature type="region of interest" description="Disordered" evidence="6">
    <location>
        <begin position="275"/>
        <end position="294"/>
    </location>
</feature>
<dbReference type="Pfam" id="PF09744">
    <property type="entry name" value="RH1"/>
    <property type="match status" value="1"/>
</dbReference>
<protein>
    <submittedName>
        <fullName evidence="9">Transmembrane protein 190</fullName>
    </submittedName>
</protein>
<name>A0A151MG61_ALLMI</name>
<feature type="region of interest" description="Disordered" evidence="6">
    <location>
        <begin position="491"/>
        <end position="511"/>
    </location>
</feature>
<dbReference type="InterPro" id="IPR011047">
    <property type="entry name" value="Quinoprotein_ADH-like_sf"/>
</dbReference>
<dbReference type="PANTHER" id="PTHR13886:SF7">
    <property type="entry name" value="C-JUN-AMINO-TERMINAL KINASE-INTERACTING PROTEIN 4-LIKE ISOFORM X1"/>
    <property type="match status" value="1"/>
</dbReference>
<feature type="compositionally biased region" description="Pro residues" evidence="6">
    <location>
        <begin position="180"/>
        <end position="198"/>
    </location>
</feature>
<dbReference type="Proteomes" id="UP000050525">
    <property type="component" value="Unassembled WGS sequence"/>
</dbReference>
<dbReference type="InterPro" id="IPR034743">
    <property type="entry name" value="RH1"/>
</dbReference>